<name>A0A315VW23_GAMAF</name>
<proteinExistence type="predicted"/>
<accession>A0A315VW23</accession>
<evidence type="ECO:0000313" key="1">
    <source>
        <dbReference type="EMBL" id="PWA26635.1"/>
    </source>
</evidence>
<dbReference type="Proteomes" id="UP000250572">
    <property type="component" value="Unassembled WGS sequence"/>
</dbReference>
<reference evidence="1 2" key="1">
    <citation type="journal article" date="2018" name="G3 (Bethesda)">
        <title>A High-Quality Reference Genome for the Invasive Mosquitofish Gambusia affinis Using a Chicago Library.</title>
        <authorList>
            <person name="Hoffberg S.L."/>
            <person name="Troendle N.J."/>
            <person name="Glenn T.C."/>
            <person name="Mahmud O."/>
            <person name="Louha S."/>
            <person name="Chalopin D."/>
            <person name="Bennetzen J.L."/>
            <person name="Mauricio R."/>
        </authorList>
    </citation>
    <scope>NUCLEOTIDE SEQUENCE [LARGE SCALE GENOMIC DNA]</scope>
    <source>
        <strain evidence="1">NE01/NJP1002.9</strain>
        <tissue evidence="1">Muscle</tissue>
    </source>
</reference>
<dbReference type="EMBL" id="NHOQ01001156">
    <property type="protein sequence ID" value="PWA26635.1"/>
    <property type="molecule type" value="Genomic_DNA"/>
</dbReference>
<evidence type="ECO:0000313" key="2">
    <source>
        <dbReference type="Proteomes" id="UP000250572"/>
    </source>
</evidence>
<protein>
    <submittedName>
        <fullName evidence="1">Uncharacterized protein</fullName>
    </submittedName>
</protein>
<dbReference type="AlphaFoldDB" id="A0A315VW23"/>
<gene>
    <name evidence="1" type="ORF">CCH79_00001022</name>
</gene>
<comment type="caution">
    <text evidence="1">The sequence shown here is derived from an EMBL/GenBank/DDBJ whole genome shotgun (WGS) entry which is preliminary data.</text>
</comment>
<organism evidence="1 2">
    <name type="scientific">Gambusia affinis</name>
    <name type="common">Western mosquitofish</name>
    <name type="synonym">Heterandria affinis</name>
    <dbReference type="NCBI Taxonomy" id="33528"/>
    <lineage>
        <taxon>Eukaryota</taxon>
        <taxon>Metazoa</taxon>
        <taxon>Chordata</taxon>
        <taxon>Craniata</taxon>
        <taxon>Vertebrata</taxon>
        <taxon>Euteleostomi</taxon>
        <taxon>Actinopterygii</taxon>
        <taxon>Neopterygii</taxon>
        <taxon>Teleostei</taxon>
        <taxon>Neoteleostei</taxon>
        <taxon>Acanthomorphata</taxon>
        <taxon>Ovalentaria</taxon>
        <taxon>Atherinomorphae</taxon>
        <taxon>Cyprinodontiformes</taxon>
        <taxon>Poeciliidae</taxon>
        <taxon>Poeciliinae</taxon>
        <taxon>Gambusia</taxon>
    </lineage>
</organism>
<sequence>MGPPTKPHLSVKTTAQVGEFVLVTPRTINLLRGHIISFLQQRKTQNNRMATSQNVLRSCFITVSMESVVTLRNKRHHPAGVTTITTVPGVNM</sequence>
<keyword evidence="2" id="KW-1185">Reference proteome</keyword>